<dbReference type="EMBL" id="VYKL01000071">
    <property type="protein sequence ID" value="KAA9011507.1"/>
    <property type="molecule type" value="Genomic_DNA"/>
</dbReference>
<accession>A0A5J5GU18</accession>
<feature type="non-terminal residue" evidence="2">
    <location>
        <position position="1"/>
    </location>
</feature>
<dbReference type="Proteomes" id="UP000326671">
    <property type="component" value="Unassembled WGS sequence"/>
</dbReference>
<dbReference type="Pfam" id="PF13455">
    <property type="entry name" value="MUG113"/>
    <property type="match status" value="1"/>
</dbReference>
<keyword evidence="3" id="KW-1185">Reference proteome</keyword>
<feature type="domain" description="Bacteriophage T5 Orf172 DNA-binding" evidence="1">
    <location>
        <begin position="4"/>
        <end position="81"/>
    </location>
</feature>
<protein>
    <submittedName>
        <fullName evidence="2">GIY-YIG nuclease family protein</fullName>
    </submittedName>
</protein>
<evidence type="ECO:0000259" key="1">
    <source>
        <dbReference type="SMART" id="SM00974"/>
    </source>
</evidence>
<dbReference type="AlphaFoldDB" id="A0A5J5GU18"/>
<name>A0A5J5GU18_9BACI</name>
<organism evidence="2 3">
    <name type="scientific">Niallia endozanthoxylica</name>
    <dbReference type="NCBI Taxonomy" id="2036016"/>
    <lineage>
        <taxon>Bacteria</taxon>
        <taxon>Bacillati</taxon>
        <taxon>Bacillota</taxon>
        <taxon>Bacilli</taxon>
        <taxon>Bacillales</taxon>
        <taxon>Bacillaceae</taxon>
        <taxon>Niallia</taxon>
    </lineage>
</organism>
<proteinExistence type="predicted"/>
<comment type="caution">
    <text evidence="2">The sequence shown here is derived from an EMBL/GenBank/DDBJ whole genome shotgun (WGS) entry which is preliminary data.</text>
</comment>
<gene>
    <name evidence="2" type="ORF">F4V44_26555</name>
</gene>
<evidence type="ECO:0000313" key="3">
    <source>
        <dbReference type="Proteomes" id="UP000326671"/>
    </source>
</evidence>
<dbReference type="RefSeq" id="WP_150442988.1">
    <property type="nucleotide sequence ID" value="NZ_VYKL01000071.1"/>
</dbReference>
<dbReference type="OrthoDB" id="9811665at2"/>
<evidence type="ECO:0000313" key="2">
    <source>
        <dbReference type="EMBL" id="KAA9011507.1"/>
    </source>
</evidence>
<reference evidence="2 3" key="1">
    <citation type="submission" date="2019-09" db="EMBL/GenBank/DDBJ databases">
        <title>Whole genome sequences of isolates from the Mars Exploration Rovers.</title>
        <authorList>
            <person name="Seuylemezian A."/>
            <person name="Vaishampayan P."/>
        </authorList>
    </citation>
    <scope>NUCLEOTIDE SEQUENCE [LARGE SCALE GENOMIC DNA]</scope>
    <source>
        <strain evidence="2 3">MER_TA_151</strain>
    </source>
</reference>
<dbReference type="SMART" id="SM00974">
    <property type="entry name" value="T5orf172"/>
    <property type="match status" value="1"/>
</dbReference>
<sequence>HAYRKGAHFYISGLRFFYSNIIFASVPFPFDVHAIIFSEDAPALENALHKIFHNKRVNKVNNRKEFFRVSLKENEHVVRESYNKPVEFLKLGTAQEYRETMMIEKEESKIYSSSLLTVS</sequence>
<dbReference type="InterPro" id="IPR018306">
    <property type="entry name" value="Phage_T5_Orf172_DNA-bd"/>
</dbReference>